<dbReference type="PANTHER" id="PTHR35201">
    <property type="entry name" value="TERPENE SYNTHASE"/>
    <property type="match status" value="1"/>
</dbReference>
<organism evidence="3 4">
    <name type="scientific">Streptomyces monticola</name>
    <dbReference type="NCBI Taxonomy" id="2666263"/>
    <lineage>
        <taxon>Bacteria</taxon>
        <taxon>Bacillati</taxon>
        <taxon>Actinomycetota</taxon>
        <taxon>Actinomycetes</taxon>
        <taxon>Kitasatosporales</taxon>
        <taxon>Streptomycetaceae</taxon>
        <taxon>Streptomyces</taxon>
    </lineage>
</organism>
<comment type="similarity">
    <text evidence="2">Belongs to the terpene synthase family.</text>
</comment>
<name>A0ABW2JQL7_9ACTN</name>
<comment type="caution">
    <text evidence="3">The sequence shown here is derived from an EMBL/GenBank/DDBJ whole genome shotgun (WGS) entry which is preliminary data.</text>
</comment>
<keyword evidence="4" id="KW-1185">Reference proteome</keyword>
<dbReference type="PANTHER" id="PTHR35201:SF4">
    <property type="entry name" value="BETA-PINACENE SYNTHASE-RELATED"/>
    <property type="match status" value="1"/>
</dbReference>
<evidence type="ECO:0000313" key="4">
    <source>
        <dbReference type="Proteomes" id="UP001596523"/>
    </source>
</evidence>
<dbReference type="InterPro" id="IPR008949">
    <property type="entry name" value="Isoprenoid_synthase_dom_sf"/>
</dbReference>
<evidence type="ECO:0000313" key="3">
    <source>
        <dbReference type="EMBL" id="MFC7308233.1"/>
    </source>
</evidence>
<proteinExistence type="inferred from homology"/>
<evidence type="ECO:0000256" key="1">
    <source>
        <dbReference type="ARBA" id="ARBA00023239"/>
    </source>
</evidence>
<sequence>MDADANRWAFGLFSDDPRVPVPVRADNYTMWAALCFPDAPKELLALWCRFNALYTVIENKQEALFSTADAGSAEETWSRTVHYLYRLSHAPDLSEIPADEWGGGLPRHYVMAARSIALTLPEGLGRYFLRRVAQMATAQFQEPDAIRSPRMWLAEYLEYRHVNFGIPLFIATIRGLMARDISAAEWESPYRAELDRLTAHHCCLTNDLYSFQKEWNDRDGKAAHVQAVGILSAMHGLSVQEAIDRLAEEIEAAERSYVALRDTVAMTPEMREYCMRLEHITAGNLRYHQVSPRFHGRGFEGVFNGGEITVMGRPSVPR</sequence>
<comment type="cofactor">
    <cofactor evidence="2">
        <name>Mg(2+)</name>
        <dbReference type="ChEBI" id="CHEBI:18420"/>
    </cofactor>
</comment>
<keyword evidence="1 2" id="KW-0456">Lyase</keyword>
<dbReference type="InterPro" id="IPR034686">
    <property type="entry name" value="Terpene_cyclase-like_2"/>
</dbReference>
<dbReference type="RefSeq" id="WP_381836028.1">
    <property type="nucleotide sequence ID" value="NZ_JBHTCF010000014.1"/>
</dbReference>
<gene>
    <name evidence="3" type="ORF">ACFQVC_28935</name>
</gene>
<evidence type="ECO:0000256" key="2">
    <source>
        <dbReference type="RuleBase" id="RU366034"/>
    </source>
</evidence>
<dbReference type="EC" id="4.2.3.-" evidence="2"/>
<keyword evidence="2" id="KW-0460">Magnesium</keyword>
<keyword evidence="2" id="KW-0479">Metal-binding</keyword>
<protein>
    <recommendedName>
        <fullName evidence="2">Terpene synthase</fullName>
        <ecNumber evidence="2">4.2.3.-</ecNumber>
    </recommendedName>
</protein>
<dbReference type="EMBL" id="JBHTCF010000014">
    <property type="protein sequence ID" value="MFC7308233.1"/>
    <property type="molecule type" value="Genomic_DNA"/>
</dbReference>
<dbReference type="Proteomes" id="UP001596523">
    <property type="component" value="Unassembled WGS sequence"/>
</dbReference>
<reference evidence="4" key="1">
    <citation type="journal article" date="2019" name="Int. J. Syst. Evol. Microbiol.">
        <title>The Global Catalogue of Microorganisms (GCM) 10K type strain sequencing project: providing services to taxonomists for standard genome sequencing and annotation.</title>
        <authorList>
            <consortium name="The Broad Institute Genomics Platform"/>
            <consortium name="The Broad Institute Genome Sequencing Center for Infectious Disease"/>
            <person name="Wu L."/>
            <person name="Ma J."/>
        </authorList>
    </citation>
    <scope>NUCLEOTIDE SEQUENCE [LARGE SCALE GENOMIC DNA]</scope>
    <source>
        <strain evidence="4">SYNS20</strain>
    </source>
</reference>
<dbReference type="Gene3D" id="1.10.600.10">
    <property type="entry name" value="Farnesyl Diphosphate Synthase"/>
    <property type="match status" value="1"/>
</dbReference>
<dbReference type="Pfam" id="PF19086">
    <property type="entry name" value="Terpene_syn_C_2"/>
    <property type="match status" value="1"/>
</dbReference>
<dbReference type="SUPFAM" id="SSF48576">
    <property type="entry name" value="Terpenoid synthases"/>
    <property type="match status" value="1"/>
</dbReference>
<accession>A0ABW2JQL7</accession>